<dbReference type="EMBL" id="MVAG01000207">
    <property type="protein sequence ID" value="OVE53233.1"/>
    <property type="molecule type" value="Genomic_DNA"/>
</dbReference>
<feature type="transmembrane region" description="Helical" evidence="1">
    <location>
        <begin position="7"/>
        <end position="26"/>
    </location>
</feature>
<name>A0A202BP17_9FLAO</name>
<dbReference type="RefSeq" id="WP_087712432.1">
    <property type="nucleotide sequence ID" value="NZ_MVAG01000207.1"/>
</dbReference>
<evidence type="ECO:0000313" key="3">
    <source>
        <dbReference type="Proteomes" id="UP000196355"/>
    </source>
</evidence>
<keyword evidence="1" id="KW-0472">Membrane</keyword>
<dbReference type="AlphaFoldDB" id="A0A202BP17"/>
<keyword evidence="1" id="KW-1133">Transmembrane helix</keyword>
<evidence type="ECO:0000313" key="2">
    <source>
        <dbReference type="EMBL" id="OVE53233.1"/>
    </source>
</evidence>
<evidence type="ECO:0000256" key="1">
    <source>
        <dbReference type="SAM" id="Phobius"/>
    </source>
</evidence>
<dbReference type="Proteomes" id="UP000196355">
    <property type="component" value="Unassembled WGS sequence"/>
</dbReference>
<keyword evidence="1" id="KW-0812">Transmembrane</keyword>
<proteinExistence type="predicted"/>
<accession>A0A202BP17</accession>
<gene>
    <name evidence="2" type="ORF">B0E34_20645</name>
</gene>
<organism evidence="2 3">
    <name type="scientific">Chryseobacterium mucoviscidosis</name>
    <dbReference type="NCBI Taxonomy" id="1945581"/>
    <lineage>
        <taxon>Bacteria</taxon>
        <taxon>Pseudomonadati</taxon>
        <taxon>Bacteroidota</taxon>
        <taxon>Flavobacteriia</taxon>
        <taxon>Flavobacteriales</taxon>
        <taxon>Weeksellaceae</taxon>
        <taxon>Chryseobacterium group</taxon>
        <taxon>Chryseobacterium</taxon>
    </lineage>
</organism>
<protein>
    <submittedName>
        <fullName evidence="2">Uncharacterized protein</fullName>
    </submittedName>
</protein>
<comment type="caution">
    <text evidence="2">The sequence shown here is derived from an EMBL/GenBank/DDBJ whole genome shotgun (WGS) entry which is preliminary data.</text>
</comment>
<reference evidence="3" key="1">
    <citation type="submission" date="2017-02" db="EMBL/GenBank/DDBJ databases">
        <authorList>
            <person name="Tetz G."/>
            <person name="Tetz V."/>
        </authorList>
    </citation>
    <scope>NUCLEOTIDE SEQUENCE [LARGE SCALE GENOMIC DNA]</scope>
    <source>
        <strain evidence="3">VT16-26</strain>
    </source>
</reference>
<keyword evidence="3" id="KW-1185">Reference proteome</keyword>
<sequence length="79" mass="8903">MGKIVDGFSFGFIHILIFLLLIHRVISIKDVKSVGAFFLIQGGTCRQKRYFSAPGKIRGSGWEAMEAEWFPRSVGKHFA</sequence>